<organism evidence="3 4">
    <name type="scientific">Collinsella aerofaciens</name>
    <dbReference type="NCBI Taxonomy" id="74426"/>
    <lineage>
        <taxon>Bacteria</taxon>
        <taxon>Bacillati</taxon>
        <taxon>Actinomycetota</taxon>
        <taxon>Coriobacteriia</taxon>
        <taxon>Coriobacteriales</taxon>
        <taxon>Coriobacteriaceae</taxon>
        <taxon>Collinsella</taxon>
    </lineage>
</organism>
<proteinExistence type="inferred from homology"/>
<dbReference type="SUPFAM" id="SSF52980">
    <property type="entry name" value="Restriction endonuclease-like"/>
    <property type="match status" value="1"/>
</dbReference>
<evidence type="ECO:0000313" key="4">
    <source>
        <dbReference type="Proteomes" id="UP000095468"/>
    </source>
</evidence>
<dbReference type="GO" id="GO:0003676">
    <property type="term" value="F:nucleic acid binding"/>
    <property type="evidence" value="ECO:0007669"/>
    <property type="project" value="InterPro"/>
</dbReference>
<sequence>MSAASKKSKTQQLKERWENGELDCGAMTPEFIKGLSPRELGMLGELITIDYFNERGYTLLEQGYRCTEGEADLVLLDELDDVVVMAEVKTRRVALDCTTRVFPEEAVDAQKQRRYRRIASCYLMEHYPLKAIRFDAVGVTIRGGHIAEIEHQYNAFDWQVS</sequence>
<dbReference type="RefSeq" id="WP_055285132.1">
    <property type="nucleotide sequence ID" value="NZ_CYYP01000001.1"/>
</dbReference>
<protein>
    <recommendedName>
        <fullName evidence="2">UPF0102 protein ERS852381_00051</fullName>
    </recommendedName>
</protein>
<dbReference type="InterPro" id="IPR011856">
    <property type="entry name" value="tRNA_endonuc-like_dom_sf"/>
</dbReference>
<reference evidence="3 4" key="1">
    <citation type="submission" date="2015-09" db="EMBL/GenBank/DDBJ databases">
        <authorList>
            <consortium name="Pathogen Informatics"/>
        </authorList>
    </citation>
    <scope>NUCLEOTIDE SEQUENCE [LARGE SCALE GENOMIC DNA]</scope>
    <source>
        <strain evidence="3 4">2789STDY5608823</strain>
    </source>
</reference>
<comment type="similarity">
    <text evidence="1 2">Belongs to the UPF0102 family.</text>
</comment>
<dbReference type="AlphaFoldDB" id="A0A173W980"/>
<evidence type="ECO:0000256" key="2">
    <source>
        <dbReference type="HAMAP-Rule" id="MF_00048"/>
    </source>
</evidence>
<dbReference type="Gene3D" id="3.40.1350.10">
    <property type="match status" value="1"/>
</dbReference>
<dbReference type="PANTHER" id="PTHR34039:SF1">
    <property type="entry name" value="UPF0102 PROTEIN YRAN"/>
    <property type="match status" value="1"/>
</dbReference>
<gene>
    <name evidence="3" type="ORF">ERS852381_00051</name>
</gene>
<dbReference type="Proteomes" id="UP000095468">
    <property type="component" value="Unassembled WGS sequence"/>
</dbReference>
<dbReference type="HAMAP" id="MF_00048">
    <property type="entry name" value="UPF0102"/>
    <property type="match status" value="1"/>
</dbReference>
<dbReference type="EMBL" id="CYYP01000001">
    <property type="protein sequence ID" value="CUN35580.1"/>
    <property type="molecule type" value="Genomic_DNA"/>
</dbReference>
<dbReference type="Pfam" id="PF02021">
    <property type="entry name" value="UPF0102"/>
    <property type="match status" value="1"/>
</dbReference>
<dbReference type="PANTHER" id="PTHR34039">
    <property type="entry name" value="UPF0102 PROTEIN YRAN"/>
    <property type="match status" value="1"/>
</dbReference>
<dbReference type="InterPro" id="IPR003509">
    <property type="entry name" value="UPF0102_YraN-like"/>
</dbReference>
<evidence type="ECO:0000313" key="3">
    <source>
        <dbReference type="EMBL" id="CUN35580.1"/>
    </source>
</evidence>
<dbReference type="InterPro" id="IPR011335">
    <property type="entry name" value="Restrct_endonuc-II-like"/>
</dbReference>
<name>A0A173W980_9ACTN</name>
<accession>A0A173W980</accession>
<evidence type="ECO:0000256" key="1">
    <source>
        <dbReference type="ARBA" id="ARBA00006738"/>
    </source>
</evidence>